<feature type="domain" description="DUF4771" evidence="3">
    <location>
        <begin position="477"/>
        <end position="627"/>
    </location>
</feature>
<dbReference type="HOGENOM" id="CLU_013875_0_0_1"/>
<evidence type="ECO:0000259" key="3">
    <source>
        <dbReference type="Pfam" id="PF15995"/>
    </source>
</evidence>
<proteinExistence type="predicted"/>
<gene>
    <name evidence="4" type="ORF">AND_005117</name>
</gene>
<dbReference type="AlphaFoldDB" id="W5JK76"/>
<name>W5JK76_ANODA</name>
<protein>
    <recommendedName>
        <fullName evidence="7">DUF4771 domain-containing protein</fullName>
    </recommendedName>
</protein>
<evidence type="ECO:0000256" key="1">
    <source>
        <dbReference type="SAM" id="MobiDB-lite"/>
    </source>
</evidence>
<dbReference type="eggNOG" id="ENOG502SCTQ">
    <property type="taxonomic scope" value="Eukaryota"/>
</dbReference>
<accession>W5JK76</accession>
<dbReference type="OMA" id="DYLKCAL"/>
<evidence type="ECO:0000313" key="4">
    <source>
        <dbReference type="EMBL" id="ETN63179.1"/>
    </source>
</evidence>
<organism evidence="4">
    <name type="scientific">Anopheles darlingi</name>
    <name type="common">Mosquito</name>
    <dbReference type="NCBI Taxonomy" id="43151"/>
    <lineage>
        <taxon>Eukaryota</taxon>
        <taxon>Metazoa</taxon>
        <taxon>Ecdysozoa</taxon>
        <taxon>Arthropoda</taxon>
        <taxon>Hexapoda</taxon>
        <taxon>Insecta</taxon>
        <taxon>Pterygota</taxon>
        <taxon>Neoptera</taxon>
        <taxon>Endopterygota</taxon>
        <taxon>Diptera</taxon>
        <taxon>Nematocera</taxon>
        <taxon>Culicoidea</taxon>
        <taxon>Culicidae</taxon>
        <taxon>Anophelinae</taxon>
        <taxon>Anopheles</taxon>
    </lineage>
</organism>
<reference evidence="5" key="4">
    <citation type="submission" date="2015-06" db="UniProtKB">
        <authorList>
            <consortium name="EnsemblMetazoa"/>
        </authorList>
    </citation>
    <scope>IDENTIFICATION</scope>
</reference>
<sequence>MKILHQRTSPLWFQELTDEQCAVCDQFLDAIADDTDEQTINRSKGLLRSMGVFPLCPSNIVRTALILCNRNDISFLWTLLELHYMRRDAATADPSSPKNYSTNERLLLSAIAHLDMMTTLRGLDKILPVKAPTEGLKSSEKKATEAPRQHPPGSSPYLKRHTVKKTGYTVPVRFQPHKDEFLERYERYRDPEYVIRNEATRWFARYNSRRSLSSGERYLFSSETETETGTESTEENSNGSAEAIAQRVLDGAIRDLIKRVDCCQVLCPKHHAVSDEKCAELRTLLQRDSPTRAALMEAVEAVRTKWAEEERPKQKPYDHVDDLLKHVIDKAVTLAILDPGNDCTECRQRYEMQQALLQGEQCVCLPDDNAAPAILSASASKGLYFRFQDWPVPFKFDYRKILGSSHDARCPIKDTIKRAFDLQGSSSGSTTTSEGIERFVKMTWKEELNHWEEQMEESRKLAKNRTIEPRNPLDVNDIDTKNPRELKQLLKRALNELAKNPKYILATFPDAYKLPILVAWIRYRYACPLSPEERNTALLASRYFWEFLIPHATSARWPVRDDVGYDAKVNWNYKQKLEAKVAILMKRFFRRLKRVDIQEGRLWWTSMVPYHAGPDRFRRTFYAYFPNCEPKAIPLVRPWRTH</sequence>
<evidence type="ECO:0000313" key="5">
    <source>
        <dbReference type="EnsemblMetazoa" id="ADAC005117-PA"/>
    </source>
</evidence>
<feature type="domain" description="DUF4770" evidence="2">
    <location>
        <begin position="47"/>
        <end position="207"/>
    </location>
</feature>
<dbReference type="VEuPathDB" id="VectorBase:ADAR2_009363"/>
<dbReference type="PANTHER" id="PTHR41967:SF6">
    <property type="entry name" value="FI19406P1-RELATED"/>
    <property type="match status" value="1"/>
</dbReference>
<evidence type="ECO:0000259" key="2">
    <source>
        <dbReference type="Pfam" id="PF15994"/>
    </source>
</evidence>
<reference evidence="4" key="3">
    <citation type="journal article" date="2013" name="Nucleic Acids Res.">
        <title>The genome of Anopheles darlingi, the main neotropical malaria vector.</title>
        <authorList>
            <person name="Marinotti O."/>
            <person name="Cerqueira G.C."/>
            <person name="de Almeida L.G."/>
            <person name="Ferro M.I."/>
            <person name="Loreto E.L."/>
            <person name="Zaha A."/>
            <person name="Teixeira S.M."/>
            <person name="Wespiser A.R."/>
            <person name="Almeida E Silva A."/>
            <person name="Schlindwein A.D."/>
            <person name="Pacheco A.C."/>
            <person name="Silva A.L."/>
            <person name="Graveley B.R."/>
            <person name="Walenz B.P."/>
            <person name="Lima Bde A."/>
            <person name="Ribeiro C.A."/>
            <person name="Nunes-Silva C.G."/>
            <person name="de Carvalho C.R."/>
            <person name="Soares C.M."/>
            <person name="de Menezes C.B."/>
            <person name="Matiolli C."/>
            <person name="Caffrey D."/>
            <person name="Araujo D.A."/>
            <person name="de Oliveira D.M."/>
            <person name="Golenbock D."/>
            <person name="Grisard E.C."/>
            <person name="Fantinatti-Garboggini F."/>
            <person name="de Carvalho F.M."/>
            <person name="Barcellos F.G."/>
            <person name="Prosdocimi F."/>
            <person name="May G."/>
            <person name="Azevedo Junior G.M."/>
            <person name="Guimaraes G.M."/>
            <person name="Goldman G.H."/>
            <person name="Padilha I.Q."/>
            <person name="Batista Jda S."/>
            <person name="Ferro J.A."/>
            <person name="Ribeiro J.M."/>
            <person name="Fietto J.L."/>
            <person name="Dabbas K.M."/>
            <person name="Cerdeira L."/>
            <person name="Agnez-Lima L.F."/>
            <person name="Brocchi M."/>
            <person name="de Carvalho M.O."/>
            <person name="Teixeira Mde M."/>
            <person name="Diniz Maia Mde M."/>
            <person name="Goldman M.H."/>
            <person name="Cruz Schneider M.P."/>
            <person name="Felipe M.S."/>
            <person name="Hungria M."/>
            <person name="Nicolas M.F."/>
            <person name="Pereira M."/>
            <person name="Montes M.A."/>
            <person name="Cantao M.E."/>
            <person name="Vincentz M."/>
            <person name="Rafael M.S."/>
            <person name="Silverman N."/>
            <person name="Stoco P.H."/>
            <person name="Souza R.C."/>
            <person name="Vicentini R."/>
            <person name="Gazzinelli R.T."/>
            <person name="Neves Rde O."/>
            <person name="Silva R."/>
            <person name="Astolfi-Filho S."/>
            <person name="Maciel T.E."/>
            <person name="Urmenyi T.P."/>
            <person name="Tadei W.P."/>
            <person name="Camargo E.P."/>
            <person name="de Vasconcelos A.T."/>
        </authorList>
    </citation>
    <scope>NUCLEOTIDE SEQUENCE</scope>
</reference>
<dbReference type="EMBL" id="ADMH02001285">
    <property type="protein sequence ID" value="ETN63179.1"/>
    <property type="molecule type" value="Genomic_DNA"/>
</dbReference>
<feature type="compositionally biased region" description="Acidic residues" evidence="1">
    <location>
        <begin position="224"/>
        <end position="234"/>
    </location>
</feature>
<dbReference type="Pfam" id="PF15994">
    <property type="entry name" value="DUF4770"/>
    <property type="match status" value="1"/>
</dbReference>
<feature type="region of interest" description="Disordered" evidence="1">
    <location>
        <begin position="134"/>
        <end position="159"/>
    </location>
</feature>
<reference evidence="4 6" key="1">
    <citation type="journal article" date="2010" name="BMC Genomics">
        <title>Combination of measures distinguishes pre-miRNAs from other stem-loops in the genome of the newly sequenced Anopheles darlingi.</title>
        <authorList>
            <person name="Mendes N.D."/>
            <person name="Freitas A.T."/>
            <person name="Vasconcelos A.T."/>
            <person name="Sagot M.F."/>
        </authorList>
    </citation>
    <scope>NUCLEOTIDE SEQUENCE</scope>
</reference>
<feature type="compositionally biased region" description="Basic and acidic residues" evidence="1">
    <location>
        <begin position="137"/>
        <end position="148"/>
    </location>
</feature>
<keyword evidence="6" id="KW-1185">Reference proteome</keyword>
<feature type="region of interest" description="Disordered" evidence="1">
    <location>
        <begin position="219"/>
        <end position="241"/>
    </location>
</feature>
<dbReference type="VEuPathDB" id="VectorBase:ADAC005117"/>
<reference evidence="4" key="2">
    <citation type="submission" date="2010-05" db="EMBL/GenBank/DDBJ databases">
        <authorList>
            <person name="Almeida L.G."/>
            <person name="Nicolas M.F."/>
            <person name="Souza R.C."/>
            <person name="Vasconcelos A.T.R."/>
        </authorList>
    </citation>
    <scope>NUCLEOTIDE SEQUENCE</scope>
</reference>
<dbReference type="EnsemblMetazoa" id="ADAC005117-RA">
    <property type="protein sequence ID" value="ADAC005117-PA"/>
    <property type="gene ID" value="ADAC005117"/>
</dbReference>
<dbReference type="Proteomes" id="UP000000673">
    <property type="component" value="Unassembled WGS sequence"/>
</dbReference>
<dbReference type="InterPro" id="IPR031936">
    <property type="entry name" value="DUF4771"/>
</dbReference>
<evidence type="ECO:0000313" key="6">
    <source>
        <dbReference type="Proteomes" id="UP000000673"/>
    </source>
</evidence>
<dbReference type="PANTHER" id="PTHR41967">
    <property type="entry name" value="FI19406P1-RELATED"/>
    <property type="match status" value="1"/>
</dbReference>
<dbReference type="InterPro" id="IPR031935">
    <property type="entry name" value="DUF4770"/>
</dbReference>
<evidence type="ECO:0008006" key="7">
    <source>
        <dbReference type="Google" id="ProtNLM"/>
    </source>
</evidence>
<dbReference type="Pfam" id="PF15995">
    <property type="entry name" value="DUF4771"/>
    <property type="match status" value="1"/>
</dbReference>